<dbReference type="Pfam" id="PF04715">
    <property type="entry name" value="Anth_synt_I_N"/>
    <property type="match status" value="1"/>
</dbReference>
<dbReference type="InterPro" id="IPR005802">
    <property type="entry name" value="ADC_synth_comp_1"/>
</dbReference>
<accession>A0A2I1DKI9</accession>
<evidence type="ECO:0000259" key="4">
    <source>
        <dbReference type="Pfam" id="PF04715"/>
    </source>
</evidence>
<evidence type="ECO:0000259" key="3">
    <source>
        <dbReference type="Pfam" id="PF00425"/>
    </source>
</evidence>
<reference evidence="5 6" key="1">
    <citation type="submission" date="2017-03" db="EMBL/GenBank/DDBJ databases">
        <title>Draft genime sequence of the acidophilic sulfur-oxidizing bacterium Acidithiobacillus sp. SH, isolated from seawater.</title>
        <authorList>
            <person name="Sharmin S."/>
            <person name="Tokuhisa M."/>
            <person name="Kanao T."/>
            <person name="Kamimura K."/>
        </authorList>
    </citation>
    <scope>NUCLEOTIDE SEQUENCE [LARGE SCALE GENOMIC DNA]</scope>
    <source>
        <strain evidence="5 6">SH</strain>
    </source>
</reference>
<proteinExistence type="predicted"/>
<feature type="domain" description="Chorismate-utilising enzyme C-terminal" evidence="3">
    <location>
        <begin position="195"/>
        <end position="448"/>
    </location>
</feature>
<dbReference type="GO" id="GO:0000162">
    <property type="term" value="P:L-tryptophan biosynthetic process"/>
    <property type="evidence" value="ECO:0007669"/>
    <property type="project" value="TreeGrafter"/>
</dbReference>
<dbReference type="PRINTS" id="PR00095">
    <property type="entry name" value="ANTSNTHASEI"/>
</dbReference>
<protein>
    <recommendedName>
        <fullName evidence="1">aminodeoxychorismate synthase</fullName>
        <ecNumber evidence="1">2.6.1.85</ecNumber>
    </recommendedName>
</protein>
<evidence type="ECO:0000313" key="5">
    <source>
        <dbReference type="EMBL" id="PKY10393.1"/>
    </source>
</evidence>
<keyword evidence="2" id="KW-0808">Transferase</keyword>
<dbReference type="InterPro" id="IPR019999">
    <property type="entry name" value="Anth_synth_I-like"/>
</dbReference>
<evidence type="ECO:0000256" key="2">
    <source>
        <dbReference type="ARBA" id="ARBA00022679"/>
    </source>
</evidence>
<gene>
    <name evidence="5" type="ORF">B1757_09835</name>
</gene>
<dbReference type="PANTHER" id="PTHR11236">
    <property type="entry name" value="AMINOBENZOATE/ANTHRANILATE SYNTHASE"/>
    <property type="match status" value="1"/>
</dbReference>
<dbReference type="GO" id="GO:0009396">
    <property type="term" value="P:folic acid-containing compound biosynthetic process"/>
    <property type="evidence" value="ECO:0007669"/>
    <property type="project" value="InterPro"/>
</dbReference>
<feature type="domain" description="Anthranilate synthase component I N-terminal" evidence="4">
    <location>
        <begin position="16"/>
        <end position="152"/>
    </location>
</feature>
<dbReference type="InterPro" id="IPR006805">
    <property type="entry name" value="Anth_synth_I_N"/>
</dbReference>
<dbReference type="Proteomes" id="UP000234329">
    <property type="component" value="Unassembled WGS sequence"/>
</dbReference>
<dbReference type="InterPro" id="IPR005801">
    <property type="entry name" value="ADC_synthase"/>
</dbReference>
<dbReference type="AlphaFoldDB" id="A0A2I1DKI9"/>
<dbReference type="Pfam" id="PF00425">
    <property type="entry name" value="Chorismate_bind"/>
    <property type="match status" value="1"/>
</dbReference>
<dbReference type="InterPro" id="IPR015890">
    <property type="entry name" value="Chorismate_C"/>
</dbReference>
<dbReference type="PANTHER" id="PTHR11236:SF50">
    <property type="entry name" value="AMINODEOXYCHORISMATE SYNTHASE COMPONENT 1"/>
    <property type="match status" value="1"/>
</dbReference>
<name>A0A2I1DKI9_9PROT</name>
<dbReference type="EMBL" id="MXAV01000036">
    <property type="protein sequence ID" value="PKY10393.1"/>
    <property type="molecule type" value="Genomic_DNA"/>
</dbReference>
<dbReference type="GO" id="GO:0046820">
    <property type="term" value="F:4-amino-4-deoxychorismate synthase activity"/>
    <property type="evidence" value="ECO:0007669"/>
    <property type="project" value="UniProtKB-EC"/>
</dbReference>
<dbReference type="OrthoDB" id="9803598at2"/>
<evidence type="ECO:0000313" key="6">
    <source>
        <dbReference type="Proteomes" id="UP000234329"/>
    </source>
</evidence>
<dbReference type="FunCoup" id="A0A2I1DKI9">
    <property type="interactions" value="172"/>
</dbReference>
<sequence>MTISPPLCVDVAYPDDLAAVFAGLAETSWSQWLDSSTLTPGQGRYSILVTEPRRRIWQLHGQVWVADEKREAQAATISLWEVLREALDGLALDAECPCPDLPFSGGVLGYLGYDFALSERGMDIADESLWPEAAFGVYDSALIVDHLLQRAWVFAPAKQMAGVRKQWELRLSAAEAAAPVPDFRVRGPVQTLWSAAQYAAAFQRVEAYIRAGDCYQINLAQPFTAVYSGSSWHLYRHLRAMNPAAFSAYLHFPWGSVLSFSPERLLQVQHGHMQVRPIKGTWPRGTDVLQDAQFAAELLGSAKDRAENVMIVDLLRNDLGKVAEIGSVRVTQLCSLESNAQVHHLVSVVEAQLLTGLDPLQALAACFPGGSITGAPKRRAMEIIAELEPATRGLYCGSIGYIDRTGKMDMNIAIRTMTTSQGELRFWAGGGIVADSRVDAEYQESLDKVALFLRELAALAGLA</sequence>
<dbReference type="EC" id="2.6.1.85" evidence="1"/>
<comment type="caution">
    <text evidence="5">The sequence shown here is derived from an EMBL/GenBank/DDBJ whole genome shotgun (WGS) entry which is preliminary data.</text>
</comment>
<dbReference type="Gene3D" id="3.60.120.10">
    <property type="entry name" value="Anthranilate synthase"/>
    <property type="match status" value="1"/>
</dbReference>
<keyword evidence="6" id="KW-1185">Reference proteome</keyword>
<dbReference type="SUPFAM" id="SSF56322">
    <property type="entry name" value="ADC synthase"/>
    <property type="match status" value="1"/>
</dbReference>
<evidence type="ECO:0000256" key="1">
    <source>
        <dbReference type="ARBA" id="ARBA00013139"/>
    </source>
</evidence>
<dbReference type="NCBIfam" id="TIGR00553">
    <property type="entry name" value="pabB"/>
    <property type="match status" value="1"/>
</dbReference>
<dbReference type="RefSeq" id="WP_101538154.1">
    <property type="nucleotide sequence ID" value="NZ_MXAV01000036.1"/>
</dbReference>
<dbReference type="InParanoid" id="A0A2I1DKI9"/>
<organism evidence="5 6">
    <name type="scientific">Acidithiobacillus marinus</name>
    <dbReference type="NCBI Taxonomy" id="187490"/>
    <lineage>
        <taxon>Bacteria</taxon>
        <taxon>Pseudomonadati</taxon>
        <taxon>Pseudomonadota</taxon>
        <taxon>Acidithiobacillia</taxon>
        <taxon>Acidithiobacillales</taxon>
        <taxon>Acidithiobacillaceae</taxon>
        <taxon>Acidithiobacillus</taxon>
    </lineage>
</organism>